<proteinExistence type="inferred from homology"/>
<organism evidence="4">
    <name type="scientific">freshwater metagenome</name>
    <dbReference type="NCBI Taxonomy" id="449393"/>
    <lineage>
        <taxon>unclassified sequences</taxon>
        <taxon>metagenomes</taxon>
        <taxon>ecological metagenomes</taxon>
    </lineage>
</organism>
<reference evidence="4" key="1">
    <citation type="submission" date="2020-05" db="EMBL/GenBank/DDBJ databases">
        <authorList>
            <person name="Chiriac C."/>
            <person name="Salcher M."/>
            <person name="Ghai R."/>
            <person name="Kavagutti S V."/>
        </authorList>
    </citation>
    <scope>NUCLEOTIDE SEQUENCE</scope>
</reference>
<evidence type="ECO:0000256" key="2">
    <source>
        <dbReference type="SAM" id="MobiDB-lite"/>
    </source>
</evidence>
<name>A0A6J7JA40_9ZZZZ</name>
<dbReference type="Gene3D" id="3.30.460.80">
    <property type="entry name" value="NADH:ubiquinone oxidoreductase, 30kDa subunit"/>
    <property type="match status" value="1"/>
</dbReference>
<comment type="similarity">
    <text evidence="1">Belongs to the complex I 30 kDa subunit family.</text>
</comment>
<dbReference type="AlphaFoldDB" id="A0A6J7JA40"/>
<evidence type="ECO:0000256" key="1">
    <source>
        <dbReference type="ARBA" id="ARBA00007569"/>
    </source>
</evidence>
<dbReference type="SUPFAM" id="SSF143243">
    <property type="entry name" value="Nqo5-like"/>
    <property type="match status" value="1"/>
</dbReference>
<dbReference type="GO" id="GO:0008137">
    <property type="term" value="F:NADH dehydrogenase (ubiquinone) activity"/>
    <property type="evidence" value="ECO:0007669"/>
    <property type="project" value="InterPro"/>
</dbReference>
<dbReference type="PANTHER" id="PTHR10884:SF14">
    <property type="entry name" value="NADH DEHYDROGENASE [UBIQUINONE] IRON-SULFUR PROTEIN 3, MITOCHONDRIAL"/>
    <property type="match status" value="1"/>
</dbReference>
<evidence type="ECO:0000259" key="3">
    <source>
        <dbReference type="Pfam" id="PF00329"/>
    </source>
</evidence>
<dbReference type="InterPro" id="IPR037232">
    <property type="entry name" value="NADH_quin_OxRdtase_su_C/D-like"/>
</dbReference>
<feature type="domain" description="NADH:ubiquinone oxidoreductase 30kDa subunit" evidence="3">
    <location>
        <begin position="8"/>
        <end position="121"/>
    </location>
</feature>
<evidence type="ECO:0000313" key="4">
    <source>
        <dbReference type="EMBL" id="CAB4940158.1"/>
    </source>
</evidence>
<sequence length="178" mass="19135">MTSHGRTDVSPADWLEAMAGLRSEGFVLFDFLTAVDRGATLEVVARIVNPVTRVTAMVWTTLPADAAELASLSDYYLGATWCEREAAEMFGVTFIGLADTRPLLLRASLGKPPMRKSAPLVARAIRDWPGAAQATDDGRQGGNPSRRRQLPPGVPEVFLHDDVNGDVASAELASGDQR</sequence>
<protein>
    <submittedName>
        <fullName evidence="4">Unannotated protein</fullName>
    </submittedName>
</protein>
<dbReference type="InterPro" id="IPR001268">
    <property type="entry name" value="NADH_UbQ_OxRdtase_30kDa_su"/>
</dbReference>
<dbReference type="Pfam" id="PF00329">
    <property type="entry name" value="Complex1_30kDa"/>
    <property type="match status" value="1"/>
</dbReference>
<gene>
    <name evidence="4" type="ORF">UFOPK3772_00867</name>
</gene>
<accession>A0A6J7JA40</accession>
<feature type="region of interest" description="Disordered" evidence="2">
    <location>
        <begin position="131"/>
        <end position="161"/>
    </location>
</feature>
<dbReference type="PANTHER" id="PTHR10884">
    <property type="entry name" value="NADH DEHYDROGENASE UBIQUINONE IRON-SULFUR PROTEIN 3"/>
    <property type="match status" value="1"/>
</dbReference>
<dbReference type="EMBL" id="CAFBNE010000019">
    <property type="protein sequence ID" value="CAB4940158.1"/>
    <property type="molecule type" value="Genomic_DNA"/>
</dbReference>